<evidence type="ECO:0000313" key="4">
    <source>
        <dbReference type="Proteomes" id="UP000472268"/>
    </source>
</evidence>
<keyword evidence="4" id="KW-1185">Reference proteome</keyword>
<dbReference type="GO" id="GO:0050776">
    <property type="term" value="P:regulation of immune response"/>
    <property type="evidence" value="ECO:0007669"/>
    <property type="project" value="TreeGrafter"/>
</dbReference>
<keyword evidence="2" id="KW-0472">Membrane</keyword>
<feature type="region of interest" description="Disordered" evidence="1">
    <location>
        <begin position="466"/>
        <end position="568"/>
    </location>
</feature>
<evidence type="ECO:0000313" key="3">
    <source>
        <dbReference type="Ensembl" id="ENSSSUP00005014846.1"/>
    </source>
</evidence>
<dbReference type="GO" id="GO:0009897">
    <property type="term" value="C:external side of plasma membrane"/>
    <property type="evidence" value="ECO:0007669"/>
    <property type="project" value="TreeGrafter"/>
</dbReference>
<dbReference type="OMA" id="FKMSSMP"/>
<feature type="compositionally biased region" description="Polar residues" evidence="1">
    <location>
        <begin position="107"/>
        <end position="126"/>
    </location>
</feature>
<dbReference type="Ensembl" id="ENSSSUT00005016953.1">
    <property type="protein sequence ID" value="ENSSSUP00005014846.1"/>
    <property type="gene ID" value="ENSSSUG00005009608.1"/>
</dbReference>
<dbReference type="PANTHER" id="PTHR35265">
    <property type="entry name" value="LEUKOSIALIN"/>
    <property type="match status" value="1"/>
</dbReference>
<protein>
    <recommendedName>
        <fullName evidence="5">Sialophorin</fullName>
    </recommendedName>
</protein>
<dbReference type="GO" id="GO:2000404">
    <property type="term" value="P:regulation of T cell migration"/>
    <property type="evidence" value="ECO:0007669"/>
    <property type="project" value="InterPro"/>
</dbReference>
<evidence type="ECO:0008006" key="5">
    <source>
        <dbReference type="Google" id="ProtNLM"/>
    </source>
</evidence>
<feature type="compositionally biased region" description="Polar residues" evidence="1">
    <location>
        <begin position="340"/>
        <end position="349"/>
    </location>
</feature>
<reference evidence="3" key="2">
    <citation type="submission" date="2025-08" db="UniProtKB">
        <authorList>
            <consortium name="Ensembl"/>
        </authorList>
    </citation>
    <scope>IDENTIFICATION</scope>
</reference>
<organism evidence="3 4">
    <name type="scientific">Suricata suricatta</name>
    <name type="common">Meerkat</name>
    <dbReference type="NCBI Taxonomy" id="37032"/>
    <lineage>
        <taxon>Eukaryota</taxon>
        <taxon>Metazoa</taxon>
        <taxon>Chordata</taxon>
        <taxon>Craniata</taxon>
        <taxon>Vertebrata</taxon>
        <taxon>Euteleostomi</taxon>
        <taxon>Mammalia</taxon>
        <taxon>Eutheria</taxon>
        <taxon>Laurasiatheria</taxon>
        <taxon>Carnivora</taxon>
        <taxon>Feliformia</taxon>
        <taxon>Herpestidae</taxon>
        <taxon>Suricata</taxon>
    </lineage>
</organism>
<dbReference type="AlphaFoldDB" id="A0A673U0Q1"/>
<dbReference type="GO" id="GO:0042742">
    <property type="term" value="P:defense response to bacterium"/>
    <property type="evidence" value="ECO:0007669"/>
    <property type="project" value="TreeGrafter"/>
</dbReference>
<keyword evidence="2" id="KW-1133">Transmembrane helix</keyword>
<gene>
    <name evidence="3" type="primary">SPN</name>
</gene>
<reference evidence="3 4" key="1">
    <citation type="submission" date="2019-05" db="EMBL/GenBank/DDBJ databases">
        <title>A Chromosome-scale Meerkat (S. suricatta) Genome Assembly.</title>
        <authorList>
            <person name="Dudchenko O."/>
            <person name="Lieberman Aiden E."/>
            <person name="Tung J."/>
            <person name="Barreiro L.B."/>
            <person name="Clutton-Brock T.H."/>
        </authorList>
    </citation>
    <scope>NUCLEOTIDE SEQUENCE [LARGE SCALE GENOMIC DNA]</scope>
</reference>
<sequence>MELSSHSSCGSSAGGAGCWGGVGGARATSFPPGAHLPSPVPASGGVGVVWSQPCALIKSPLLLMCVSMEMILLLLFFGSVWTQEMNSTLGDITTTLKMSASGEASASLVPTSSEAPDLNIVTSDPSTGRVPEESDGTGHQVSSPSSASYMANEVVLPRTSPAPSSDFHVPEPSVSGEVATKKSSNLEINTESLRDSLELHVATDGTMVTGSLETAVLSSAPPATMAAGFLETSDGTREPSITMATSSLETSDGTKGPSVISLETSEGTRGPPATMTTDSLETSDGTKGPSVISLETSDGTRGPPATMTTDSLETSDGTKGPSVISLETSHGTRRPPATMATDSLETSDGTRGPSATKATGSLETSDVARVTPLTMSTGFLAISKGPSVSTISRVEIAPISTPEAFTNASSGDPPLGSGTNNTLLVAVLVALAVVVLLVILLVLWRRRQKRKTGALILSRGGKRNGAVDAWAGPAPASDEEALTAGAGGAGGGKGPGVSEGAGSGQQPTLTTFFDRRKSQQGSLELEELRQDPTLKGEEEPLVGDKDEAVEAPVSKGPEAGDVEAPQCL</sequence>
<accession>A0A673U0Q1</accession>
<proteinExistence type="predicted"/>
<feature type="compositionally biased region" description="Basic and acidic residues" evidence="1">
    <location>
        <begin position="526"/>
        <end position="548"/>
    </location>
</feature>
<dbReference type="GO" id="GO:0031072">
    <property type="term" value="F:heat shock protein binding"/>
    <property type="evidence" value="ECO:0007669"/>
    <property type="project" value="TreeGrafter"/>
</dbReference>
<dbReference type="GO" id="GO:0050863">
    <property type="term" value="P:regulation of T cell activation"/>
    <property type="evidence" value="ECO:0007669"/>
    <property type="project" value="InterPro"/>
</dbReference>
<keyword evidence="2" id="KW-0812">Transmembrane</keyword>
<feature type="compositionally biased region" description="Polar residues" evidence="1">
    <location>
        <begin position="306"/>
        <end position="317"/>
    </location>
</feature>
<evidence type="ECO:0000256" key="2">
    <source>
        <dbReference type="SAM" id="Phobius"/>
    </source>
</evidence>
<reference evidence="3" key="3">
    <citation type="submission" date="2025-09" db="UniProtKB">
        <authorList>
            <consortium name="Ensembl"/>
        </authorList>
    </citation>
    <scope>IDENTIFICATION</scope>
</reference>
<dbReference type="GO" id="GO:0007166">
    <property type="term" value="P:cell surface receptor signaling pathway"/>
    <property type="evidence" value="ECO:0007669"/>
    <property type="project" value="TreeGrafter"/>
</dbReference>
<dbReference type="GO" id="GO:0004888">
    <property type="term" value="F:transmembrane signaling receptor activity"/>
    <property type="evidence" value="ECO:0007669"/>
    <property type="project" value="InterPro"/>
</dbReference>
<feature type="compositionally biased region" description="Polar residues" evidence="1">
    <location>
        <begin position="244"/>
        <end position="253"/>
    </location>
</feature>
<feature type="transmembrane region" description="Helical" evidence="2">
    <location>
        <begin position="423"/>
        <end position="444"/>
    </location>
</feature>
<dbReference type="PANTHER" id="PTHR35265:SF1">
    <property type="entry name" value="LEUKOSIALIN"/>
    <property type="match status" value="1"/>
</dbReference>
<feature type="compositionally biased region" description="Gly residues" evidence="1">
    <location>
        <begin position="485"/>
        <end position="503"/>
    </location>
</feature>
<feature type="region of interest" description="Disordered" evidence="1">
    <location>
        <begin position="244"/>
        <end position="363"/>
    </location>
</feature>
<feature type="compositionally biased region" description="Polar residues" evidence="1">
    <location>
        <begin position="137"/>
        <end position="147"/>
    </location>
</feature>
<dbReference type="Proteomes" id="UP000472268">
    <property type="component" value="Chromosome 8"/>
</dbReference>
<name>A0A673U0Q1_SURSU</name>
<feature type="region of interest" description="Disordered" evidence="1">
    <location>
        <begin position="107"/>
        <end position="147"/>
    </location>
</feature>
<feature type="compositionally biased region" description="Polar residues" evidence="1">
    <location>
        <begin position="274"/>
        <end position="285"/>
    </location>
</feature>
<dbReference type="InterPro" id="IPR038829">
    <property type="entry name" value="Leukosialin"/>
</dbReference>
<feature type="region of interest" description="Disordered" evidence="1">
    <location>
        <begin position="161"/>
        <end position="182"/>
    </location>
</feature>
<evidence type="ECO:0000256" key="1">
    <source>
        <dbReference type="SAM" id="MobiDB-lite"/>
    </source>
</evidence>